<dbReference type="AlphaFoldDB" id="A0A224YI52"/>
<feature type="region of interest" description="Disordered" evidence="1">
    <location>
        <begin position="1"/>
        <end position="110"/>
    </location>
</feature>
<dbReference type="EMBL" id="GFPF01003025">
    <property type="protein sequence ID" value="MAA14171.1"/>
    <property type="molecule type" value="Transcribed_RNA"/>
</dbReference>
<evidence type="ECO:0000313" key="2">
    <source>
        <dbReference type="EMBL" id="MAA14171.1"/>
    </source>
</evidence>
<feature type="compositionally biased region" description="Basic and acidic residues" evidence="1">
    <location>
        <begin position="21"/>
        <end position="32"/>
    </location>
</feature>
<evidence type="ECO:0000256" key="1">
    <source>
        <dbReference type="SAM" id="MobiDB-lite"/>
    </source>
</evidence>
<reference evidence="2" key="1">
    <citation type="journal article" date="2017" name="Parasit. Vectors">
        <title>Sialotranscriptomics of Rhipicephalus zambeziensis reveals intricate expression profiles of secretory proteins and suggests tight temporal transcriptional regulation during blood-feeding.</title>
        <authorList>
            <person name="de Castro M.H."/>
            <person name="de Klerk D."/>
            <person name="Pienaar R."/>
            <person name="Rees D.J.G."/>
            <person name="Mans B.J."/>
        </authorList>
    </citation>
    <scope>NUCLEOTIDE SEQUENCE</scope>
    <source>
        <tissue evidence="2">Salivary glands</tissue>
    </source>
</reference>
<name>A0A224YI52_9ACAR</name>
<organism evidence="2">
    <name type="scientific">Rhipicephalus zambeziensis</name>
    <dbReference type="NCBI Taxonomy" id="60191"/>
    <lineage>
        <taxon>Eukaryota</taxon>
        <taxon>Metazoa</taxon>
        <taxon>Ecdysozoa</taxon>
        <taxon>Arthropoda</taxon>
        <taxon>Chelicerata</taxon>
        <taxon>Arachnida</taxon>
        <taxon>Acari</taxon>
        <taxon>Parasitiformes</taxon>
        <taxon>Ixodida</taxon>
        <taxon>Ixodoidea</taxon>
        <taxon>Ixodidae</taxon>
        <taxon>Rhipicephalinae</taxon>
        <taxon>Rhipicephalus</taxon>
        <taxon>Rhipicephalus</taxon>
    </lineage>
</organism>
<proteinExistence type="predicted"/>
<feature type="compositionally biased region" description="Polar residues" evidence="1">
    <location>
        <begin position="56"/>
        <end position="89"/>
    </location>
</feature>
<protein>
    <submittedName>
        <fullName evidence="2">Uncharacterized protein</fullName>
    </submittedName>
</protein>
<accession>A0A224YI52</accession>
<sequence>MPWDANGSHHDVVADAIPYPHSERHNVIERIRTTPAAADPPQGSSEKNEHEPGPTTPTKDASTMKEPQQGHSDQNRPASPHLDSQNSTHQESKMKKWRKRLRENTKCNML</sequence>